<evidence type="ECO:0000313" key="3">
    <source>
        <dbReference type="Proteomes" id="UP000594464"/>
    </source>
</evidence>
<keyword evidence="1" id="KW-0812">Transmembrane</keyword>
<organism evidence="2 3">
    <name type="scientific">Candidatus Nitrohelix vancouverensis</name>
    <dbReference type="NCBI Taxonomy" id="2705534"/>
    <lineage>
        <taxon>Bacteria</taxon>
        <taxon>Pseudomonadati</taxon>
        <taxon>Nitrospinota/Tectimicrobiota group</taxon>
        <taxon>Nitrospinota</taxon>
        <taxon>Nitrospinia</taxon>
        <taxon>Nitrospinales</taxon>
        <taxon>Nitrospinaceae</taxon>
        <taxon>Candidatus Nitrohelix</taxon>
    </lineage>
</organism>
<accession>A0A7T0G246</accession>
<dbReference type="AlphaFoldDB" id="A0A7T0G246"/>
<proteinExistence type="predicted"/>
<gene>
    <name evidence="2" type="ORF">G3M78_03805</name>
</gene>
<name>A0A7T0G246_9BACT</name>
<protein>
    <submittedName>
        <fullName evidence="2">Uncharacterized protein</fullName>
    </submittedName>
</protein>
<feature type="transmembrane region" description="Helical" evidence="1">
    <location>
        <begin position="24"/>
        <end position="45"/>
    </location>
</feature>
<evidence type="ECO:0000256" key="1">
    <source>
        <dbReference type="SAM" id="Phobius"/>
    </source>
</evidence>
<evidence type="ECO:0000313" key="2">
    <source>
        <dbReference type="EMBL" id="QPJ63871.1"/>
    </source>
</evidence>
<dbReference type="KEGG" id="nva:G3M78_03805"/>
<dbReference type="EMBL" id="CP048620">
    <property type="protein sequence ID" value="QPJ63871.1"/>
    <property type="molecule type" value="Genomic_DNA"/>
</dbReference>
<keyword evidence="1" id="KW-1133">Transmembrane helix</keyword>
<dbReference type="Proteomes" id="UP000594464">
    <property type="component" value="Chromosome"/>
</dbReference>
<reference evidence="3" key="1">
    <citation type="submission" date="2020-02" db="EMBL/GenBank/DDBJ databases">
        <title>Genomic and physiological characterization of two novel Nitrospinaceae genera.</title>
        <authorList>
            <person name="Mueller A.J."/>
            <person name="Jung M.-Y."/>
            <person name="Strachan C.R."/>
            <person name="Herbold C.W."/>
            <person name="Kirkegaard R.H."/>
            <person name="Daims H."/>
        </authorList>
    </citation>
    <scope>NUCLEOTIDE SEQUENCE [LARGE SCALE GENOMIC DNA]</scope>
</reference>
<keyword evidence="1" id="KW-0472">Membrane</keyword>
<sequence length="62" mass="7084">MNEQDNSGFFSRLKEKACQRRAELGLGLLTLYVCLLALGTVGEIWDVQWILDLPIFRPPGKY</sequence>